<feature type="transmembrane region" description="Helical" evidence="1">
    <location>
        <begin position="18"/>
        <end position="37"/>
    </location>
</feature>
<dbReference type="EMBL" id="KZ355436">
    <property type="protein sequence ID" value="PIO60452.1"/>
    <property type="molecule type" value="Genomic_DNA"/>
</dbReference>
<dbReference type="OrthoDB" id="10265800at2759"/>
<organism evidence="2 3">
    <name type="scientific">Teladorsagia circumcincta</name>
    <name type="common">Brown stomach worm</name>
    <name type="synonym">Ostertagia circumcincta</name>
    <dbReference type="NCBI Taxonomy" id="45464"/>
    <lineage>
        <taxon>Eukaryota</taxon>
        <taxon>Metazoa</taxon>
        <taxon>Ecdysozoa</taxon>
        <taxon>Nematoda</taxon>
        <taxon>Chromadorea</taxon>
        <taxon>Rhabditida</taxon>
        <taxon>Rhabditina</taxon>
        <taxon>Rhabditomorpha</taxon>
        <taxon>Strongyloidea</taxon>
        <taxon>Trichostrongylidae</taxon>
        <taxon>Teladorsagia</taxon>
    </lineage>
</organism>
<name>A0A2G9TSK7_TELCI</name>
<dbReference type="PANTHER" id="PTHR21325">
    <property type="entry name" value="PHOSPHOLIPASE B, PLB1"/>
    <property type="match status" value="1"/>
</dbReference>
<reference evidence="2 3" key="1">
    <citation type="submission" date="2015-09" db="EMBL/GenBank/DDBJ databases">
        <title>Draft genome of the parasitic nematode Teladorsagia circumcincta isolate WARC Sus (inbred).</title>
        <authorList>
            <person name="Mitreva M."/>
        </authorList>
    </citation>
    <scope>NUCLEOTIDE SEQUENCE [LARGE SCALE GENOMIC DNA]</scope>
    <source>
        <strain evidence="2 3">S</strain>
    </source>
</reference>
<dbReference type="InterPro" id="IPR038885">
    <property type="entry name" value="PLB1"/>
</dbReference>
<accession>A0A2G9TSK7</accession>
<dbReference type="GO" id="GO:0006644">
    <property type="term" value="P:phospholipid metabolic process"/>
    <property type="evidence" value="ECO:0007669"/>
    <property type="project" value="TreeGrafter"/>
</dbReference>
<keyword evidence="1" id="KW-0812">Transmembrane</keyword>
<dbReference type="Proteomes" id="UP000230423">
    <property type="component" value="Unassembled WGS sequence"/>
</dbReference>
<keyword evidence="3" id="KW-1185">Reference proteome</keyword>
<evidence type="ECO:0000313" key="3">
    <source>
        <dbReference type="Proteomes" id="UP000230423"/>
    </source>
</evidence>
<proteinExistence type="predicted"/>
<evidence type="ECO:0000313" key="2">
    <source>
        <dbReference type="EMBL" id="PIO60452.1"/>
    </source>
</evidence>
<dbReference type="AlphaFoldDB" id="A0A2G9TSK7"/>
<evidence type="ECO:0008006" key="4">
    <source>
        <dbReference type="Google" id="ProtNLM"/>
    </source>
</evidence>
<sequence>MLPSYHTWTDLSFLSWTMYNYALCLLPFVIYTVALPVDFEAHAPPLPDLAALEPLPDHVSHAPLPSAGTDAPLPDLEADESIPDLKARKPLPDLGVPQWSCDPAVMAKSKEVPKSVHSVRFADIKVFAALGDSLSAGNGANARGPLGLLKEFRGVSFVGGDMTLEEHITIPNVLRKFNPNLFGYSTGTGKWNSWKVSESIPRY</sequence>
<protein>
    <recommendedName>
        <fullName evidence="4">Triacylglycerol lipase</fullName>
    </recommendedName>
</protein>
<dbReference type="PANTHER" id="PTHR21325:SF31">
    <property type="entry name" value="GH22081P-RELATED"/>
    <property type="match status" value="1"/>
</dbReference>
<gene>
    <name evidence="2" type="ORF">TELCIR_18049</name>
</gene>
<dbReference type="GO" id="GO:0004620">
    <property type="term" value="F:phospholipase activity"/>
    <property type="evidence" value="ECO:0007669"/>
    <property type="project" value="InterPro"/>
</dbReference>
<keyword evidence="1" id="KW-1133">Transmembrane helix</keyword>
<keyword evidence="1" id="KW-0472">Membrane</keyword>
<evidence type="ECO:0000256" key="1">
    <source>
        <dbReference type="SAM" id="Phobius"/>
    </source>
</evidence>